<proteinExistence type="inferred from homology"/>
<dbReference type="InterPro" id="IPR036291">
    <property type="entry name" value="NAD(P)-bd_dom_sf"/>
</dbReference>
<dbReference type="GO" id="GO:0016491">
    <property type="term" value="F:oxidoreductase activity"/>
    <property type="evidence" value="ECO:0007669"/>
    <property type="project" value="UniProtKB-KW"/>
</dbReference>
<reference evidence="3 4" key="1">
    <citation type="submission" date="2020-08" db="EMBL/GenBank/DDBJ databases">
        <title>Genomic Encyclopedia of Type Strains, Phase IV (KMG-IV): sequencing the most valuable type-strain genomes for metagenomic binning, comparative biology and taxonomic classification.</title>
        <authorList>
            <person name="Goeker M."/>
        </authorList>
    </citation>
    <scope>NUCLEOTIDE SEQUENCE [LARGE SCALE GENOMIC DNA]</scope>
    <source>
        <strain evidence="3 4">DSM 10633</strain>
    </source>
</reference>
<evidence type="ECO:0000313" key="4">
    <source>
        <dbReference type="Proteomes" id="UP000557217"/>
    </source>
</evidence>
<dbReference type="PROSITE" id="PS00061">
    <property type="entry name" value="ADH_SHORT"/>
    <property type="match status" value="1"/>
</dbReference>
<gene>
    <name evidence="3" type="ORF">HNR36_002102</name>
</gene>
<comment type="similarity">
    <text evidence="1">Belongs to the short-chain dehydrogenases/reductases (SDR) family.</text>
</comment>
<dbReference type="PANTHER" id="PTHR24321:SF8">
    <property type="entry name" value="ESTRADIOL 17-BETA-DEHYDROGENASE 8-RELATED"/>
    <property type="match status" value="1"/>
</dbReference>
<dbReference type="PANTHER" id="PTHR24321">
    <property type="entry name" value="DEHYDROGENASES, SHORT CHAIN"/>
    <property type="match status" value="1"/>
</dbReference>
<dbReference type="FunFam" id="3.40.50.720:FF:000084">
    <property type="entry name" value="Short-chain dehydrogenase reductase"/>
    <property type="match status" value="1"/>
</dbReference>
<dbReference type="PRINTS" id="PR00081">
    <property type="entry name" value="GDHRDH"/>
</dbReference>
<dbReference type="SUPFAM" id="SSF51735">
    <property type="entry name" value="NAD(P)-binding Rossmann-fold domains"/>
    <property type="match status" value="1"/>
</dbReference>
<evidence type="ECO:0000256" key="2">
    <source>
        <dbReference type="ARBA" id="ARBA00023002"/>
    </source>
</evidence>
<dbReference type="EMBL" id="JACHGZ010000026">
    <property type="protein sequence ID" value="MBB5149710.1"/>
    <property type="molecule type" value="Genomic_DNA"/>
</dbReference>
<dbReference type="NCBIfam" id="NF005559">
    <property type="entry name" value="PRK07231.1"/>
    <property type="match status" value="1"/>
</dbReference>
<comment type="caution">
    <text evidence="3">The sequence shown here is derived from an EMBL/GenBank/DDBJ whole genome shotgun (WGS) entry which is preliminary data.</text>
</comment>
<dbReference type="InterPro" id="IPR002347">
    <property type="entry name" value="SDR_fam"/>
</dbReference>
<dbReference type="PRINTS" id="PR00080">
    <property type="entry name" value="SDRFAMILY"/>
</dbReference>
<dbReference type="GO" id="GO:0008206">
    <property type="term" value="P:bile acid metabolic process"/>
    <property type="evidence" value="ECO:0007669"/>
    <property type="project" value="UniProtKB-ARBA"/>
</dbReference>
<dbReference type="Gene3D" id="3.40.50.720">
    <property type="entry name" value="NAD(P)-binding Rossmann-like Domain"/>
    <property type="match status" value="1"/>
</dbReference>
<dbReference type="RefSeq" id="WP_016838455.1">
    <property type="nucleotide sequence ID" value="NZ_JAAXPW010000028.1"/>
</dbReference>
<protein>
    <submittedName>
        <fullName evidence="3">NAD(P)-dependent dehydrogenase (Short-subunit alcohol dehydrogenase family)</fullName>
    </submittedName>
</protein>
<dbReference type="CDD" id="cd05233">
    <property type="entry name" value="SDR_c"/>
    <property type="match status" value="1"/>
</dbReference>
<organism evidence="3 4">
    <name type="scientific">Ureibacillus thermosphaericus</name>
    <dbReference type="NCBI Taxonomy" id="51173"/>
    <lineage>
        <taxon>Bacteria</taxon>
        <taxon>Bacillati</taxon>
        <taxon>Bacillota</taxon>
        <taxon>Bacilli</taxon>
        <taxon>Bacillales</taxon>
        <taxon>Caryophanaceae</taxon>
        <taxon>Ureibacillus</taxon>
    </lineage>
</organism>
<dbReference type="Pfam" id="PF13561">
    <property type="entry name" value="adh_short_C2"/>
    <property type="match status" value="1"/>
</dbReference>
<sequence length="254" mass="26763">MKLQDKVAIVTGAASGMGKAIAELYAKEGAKVILADYNLEGAKAVEESIAENGGTCIAVKADVSQLEDVENMVQTAIDEYGTLDILVNNAGIMDGFEPVGEITDEKWDRIFDINLKGVMRAMRKAVNYWLEQNKEGVIINTISTGGLNGAHAGAAYVASKHAVVGLTKNAGFMYAHKGIRVNGIAPGAVETNIGASITNVSQLGMERSGLTHKLSPRSGKPEEIAQVALFLASKDSSFMNGTVVVVDGGWTSAF</sequence>
<name>A0A840PV07_URETH</name>
<dbReference type="Proteomes" id="UP000557217">
    <property type="component" value="Unassembled WGS sequence"/>
</dbReference>
<accession>A0A840PV07</accession>
<keyword evidence="4" id="KW-1185">Reference proteome</keyword>
<evidence type="ECO:0000313" key="3">
    <source>
        <dbReference type="EMBL" id="MBB5149710.1"/>
    </source>
</evidence>
<evidence type="ECO:0000256" key="1">
    <source>
        <dbReference type="ARBA" id="ARBA00006484"/>
    </source>
</evidence>
<dbReference type="InterPro" id="IPR020904">
    <property type="entry name" value="Sc_DH/Rdtase_CS"/>
</dbReference>
<keyword evidence="2" id="KW-0560">Oxidoreductase</keyword>
<dbReference type="AlphaFoldDB" id="A0A840PV07"/>